<evidence type="ECO:0000256" key="1">
    <source>
        <dbReference type="SAM" id="MobiDB-lite"/>
    </source>
</evidence>
<protein>
    <recommendedName>
        <fullName evidence="2">Casein kinase substrate phosphoprotein PP28 domain-containing protein</fullName>
    </recommendedName>
</protein>
<evidence type="ECO:0000259" key="2">
    <source>
        <dbReference type="Pfam" id="PF10252"/>
    </source>
</evidence>
<dbReference type="AlphaFoldDB" id="A0A8H3B4H0"/>
<evidence type="ECO:0000313" key="3">
    <source>
        <dbReference type="EMBL" id="CAE6447563.1"/>
    </source>
</evidence>
<dbReference type="EMBL" id="CAJMWW010000121">
    <property type="protein sequence ID" value="CAE6447563.1"/>
    <property type="molecule type" value="Genomic_DNA"/>
</dbReference>
<feature type="domain" description="Casein kinase substrate phosphoprotein PP28" evidence="2">
    <location>
        <begin position="120"/>
        <end position="161"/>
    </location>
</feature>
<feature type="region of interest" description="Disordered" evidence="1">
    <location>
        <begin position="197"/>
        <end position="229"/>
    </location>
</feature>
<dbReference type="InterPro" id="IPR019380">
    <property type="entry name" value="Casein_kinase_sb_PP28"/>
</dbReference>
<feature type="compositionally biased region" description="Acidic residues" evidence="1">
    <location>
        <begin position="45"/>
        <end position="72"/>
    </location>
</feature>
<dbReference type="PANTHER" id="PTHR22055">
    <property type="entry name" value="28 KDA HEAT- AND ACID-STABLE PHOSPHOPROTEIN PDGF-ASSOCIATED PROTEIN"/>
    <property type="match status" value="1"/>
</dbReference>
<dbReference type="InterPro" id="IPR039876">
    <property type="entry name" value="HAP28"/>
</dbReference>
<evidence type="ECO:0000313" key="4">
    <source>
        <dbReference type="Proteomes" id="UP000663841"/>
    </source>
</evidence>
<accession>A0A8H3B4H0</accession>
<feature type="region of interest" description="Disordered" evidence="1">
    <location>
        <begin position="1"/>
        <end position="153"/>
    </location>
</feature>
<dbReference type="Proteomes" id="UP000663841">
    <property type="component" value="Unassembled WGS sequence"/>
</dbReference>
<proteinExistence type="predicted"/>
<gene>
    <name evidence="3" type="ORF">RDB_LOCUS117307</name>
</gene>
<dbReference type="Pfam" id="PF10252">
    <property type="entry name" value="PP28"/>
    <property type="match status" value="2"/>
</dbReference>
<comment type="caution">
    <text evidence="3">The sequence shown here is derived from an EMBL/GenBank/DDBJ whole genome shotgun (WGS) entry which is preliminary data.</text>
</comment>
<feature type="compositionally biased region" description="Basic residues" evidence="1">
    <location>
        <begin position="1"/>
        <end position="14"/>
    </location>
</feature>
<feature type="domain" description="Casein kinase substrate phosphoprotein PP28" evidence="2">
    <location>
        <begin position="174"/>
        <end position="213"/>
    </location>
</feature>
<feature type="compositionally biased region" description="Basic and acidic residues" evidence="1">
    <location>
        <begin position="139"/>
        <end position="153"/>
    </location>
</feature>
<reference evidence="3" key="1">
    <citation type="submission" date="2021-01" db="EMBL/GenBank/DDBJ databases">
        <authorList>
            <person name="Kaushik A."/>
        </authorList>
    </citation>
    <scope>NUCLEOTIDE SEQUENCE</scope>
    <source>
        <strain evidence="3">AG3-T5</strain>
    </source>
</reference>
<name>A0A8H3B4H0_9AGAM</name>
<organism evidence="3 4">
    <name type="scientific">Rhizoctonia solani</name>
    <dbReference type="NCBI Taxonomy" id="456999"/>
    <lineage>
        <taxon>Eukaryota</taxon>
        <taxon>Fungi</taxon>
        <taxon>Dikarya</taxon>
        <taxon>Basidiomycota</taxon>
        <taxon>Agaricomycotina</taxon>
        <taxon>Agaricomycetes</taxon>
        <taxon>Cantharellales</taxon>
        <taxon>Ceratobasidiaceae</taxon>
        <taxon>Rhizoctonia</taxon>
    </lineage>
</organism>
<feature type="compositionally biased region" description="Polar residues" evidence="1">
    <location>
        <begin position="122"/>
        <end position="131"/>
    </location>
</feature>
<sequence>MVRGTGKFKQKRGGGRSFSRDMVVDSEGVASGTDRRANRRKKQEEEDDDDDEEDDDEEGEEDEEEEEDDDAGPSESQPELSRAERKALKKQQGSKQKGKGIGTIKEGSGEDSEDDSDLINPNHVQMKNLSISDVGAPRELSRREREAKEKKEAEQRYWKVSKCCLEVMASIKYFGQLHEQGKTDKAKSDMARLAKIRAEREAASAKRKQEAEERAAEADKKAAERQSKR</sequence>